<feature type="compositionally biased region" description="Polar residues" evidence="7">
    <location>
        <begin position="386"/>
        <end position="405"/>
    </location>
</feature>
<evidence type="ECO:0000259" key="8">
    <source>
        <dbReference type="PROSITE" id="PS50011"/>
    </source>
</evidence>
<dbReference type="SUPFAM" id="SSF56112">
    <property type="entry name" value="Protein kinase-like (PK-like)"/>
    <property type="match status" value="1"/>
</dbReference>
<dbReference type="GO" id="GO:0044877">
    <property type="term" value="F:protein-containing complex binding"/>
    <property type="evidence" value="ECO:0007669"/>
    <property type="project" value="Ensembl"/>
</dbReference>
<reference evidence="9" key="1">
    <citation type="submission" date="2025-08" db="UniProtKB">
        <authorList>
            <consortium name="Ensembl"/>
        </authorList>
    </citation>
    <scope>IDENTIFICATION</scope>
</reference>
<evidence type="ECO:0000256" key="1">
    <source>
        <dbReference type="ARBA" id="ARBA00012513"/>
    </source>
</evidence>
<evidence type="ECO:0000256" key="3">
    <source>
        <dbReference type="ARBA" id="ARBA00022741"/>
    </source>
</evidence>
<dbReference type="GO" id="GO:0006511">
    <property type="term" value="P:ubiquitin-dependent protein catabolic process"/>
    <property type="evidence" value="ECO:0007669"/>
    <property type="project" value="Ensembl"/>
</dbReference>
<dbReference type="GO" id="GO:0042594">
    <property type="term" value="P:response to starvation"/>
    <property type="evidence" value="ECO:0007669"/>
    <property type="project" value="TreeGrafter"/>
</dbReference>
<feature type="compositionally biased region" description="Low complexity" evidence="7">
    <location>
        <begin position="344"/>
        <end position="358"/>
    </location>
</feature>
<dbReference type="Ensembl" id="ENSPTXT00000027478.1">
    <property type="protein sequence ID" value="ENSPTXP00000026663.1"/>
    <property type="gene ID" value="ENSPTXG00000018426.1"/>
</dbReference>
<dbReference type="GO" id="GO:0004674">
    <property type="term" value="F:protein serine/threonine kinase activity"/>
    <property type="evidence" value="ECO:0007669"/>
    <property type="project" value="UniProtKB-EC"/>
</dbReference>
<dbReference type="PROSITE" id="PS00108">
    <property type="entry name" value="PROTEIN_KINASE_ST"/>
    <property type="match status" value="1"/>
</dbReference>
<dbReference type="GO" id="GO:0000045">
    <property type="term" value="P:autophagosome assembly"/>
    <property type="evidence" value="ECO:0007669"/>
    <property type="project" value="Ensembl"/>
</dbReference>
<dbReference type="InterPro" id="IPR000719">
    <property type="entry name" value="Prot_kinase_dom"/>
</dbReference>
<feature type="domain" description="Protein kinase" evidence="8">
    <location>
        <begin position="17"/>
        <end position="284"/>
    </location>
</feature>
<dbReference type="InterPro" id="IPR048941">
    <property type="entry name" value="ATG1-like_MIT2"/>
</dbReference>
<feature type="region of interest" description="Disordered" evidence="7">
    <location>
        <begin position="327"/>
        <end position="370"/>
    </location>
</feature>
<feature type="region of interest" description="Disordered" evidence="7">
    <location>
        <begin position="270"/>
        <end position="301"/>
    </location>
</feature>
<evidence type="ECO:0000256" key="7">
    <source>
        <dbReference type="SAM" id="MobiDB-lite"/>
    </source>
</evidence>
<dbReference type="GO" id="GO:0008285">
    <property type="term" value="P:negative regulation of cell population proliferation"/>
    <property type="evidence" value="ECO:0007669"/>
    <property type="project" value="Ensembl"/>
</dbReference>
<accession>A0A670ZV55</accession>
<dbReference type="Pfam" id="PF21127">
    <property type="entry name" value="ATG1-like_MIT2"/>
    <property type="match status" value="1"/>
</dbReference>
<evidence type="ECO:0000256" key="4">
    <source>
        <dbReference type="ARBA" id="ARBA00022777"/>
    </source>
</evidence>
<dbReference type="GO" id="GO:0010508">
    <property type="term" value="P:positive regulation of autophagy"/>
    <property type="evidence" value="ECO:0007669"/>
    <property type="project" value="Ensembl"/>
</dbReference>
<sequence>PQPGVGNDMEAVGKFEFSRKDLIGHGAFAVVFKGRHKEKPEVEVAIKCINKKNLAKSQTLLGKEIKILKELKHDNIVALYDFQYCNGGDLADYLHSMRTLSEDTIRLFFQQIAGAMRVLHSKGIIHRDLKPQNILLSFTGGKKSNPNNIRIKIADFGFARYLQNNMMAATLCGSPMYMAPEVIMSQHYDAKADLWSIGTIIYQCLTGKAPFQASSPQDLRLFYEKNRMLVPNKALAATTSRSSSNVVFFNLAFLFVFPFEKSLGEMPHLQEKVPASPQPGSPAFLHRSKESAGSSSKNSSCDTDDFVMVPAQFTSKRGLKSSLVTSADLESQGRTPSPSPPYSSSPSPSGRSSQFSPSTRTGQSIPIPVPTQIQNYRRIEQNLQSPNQYASPQSNPVKRSGSTSPLGFLKVSPSPPFSAGEHGTVPSPRRFSFGGAKPYTPSPQVGTIPEQSDQMIIPSPLGTEWRTRVPISDASGSDPSLRGLGYRLHSAPNLSDFHSCRQKVTKQYSDPLVPHFSPVPAAQATRLPSLQSGRPLRSSPKLSEFMQRTPLPTILGSPTKARSPFEFSKNPSSQNLFALLAHQAVVITPTRNKTLPDLKETVHLPYQQGGLSLRPMEDAKGRSLSTGRLTDLLLRAAFGEAGSNDSLNSEKPMEITAPSMACGGTLHSGAREGCSGSPSPVVFTVGSPPAGTTPPQTTRTRMYSGSFSGRHFIMGAGGEIVEAPSGLRYTLADPIAANLEGAVTFEAPELPEETLMEQEHTDILRSLRFTLAFVHYVMELAAIKGSANEMSSSVASEYQLQESVVADQISLLSKEWSYAEQLVLYLKVAELLSAGLQMAIDQIRAGKLCLSSTVKQIVRKLNDLYKSSVSSCHHLNLRLQRWFVDKQKLMDRINSITAEKLIFSHAVQMVQAAALDEMFHHREDCVQRYQKALLLMEGLLNFITEQGDVENINKCKMCIERRLSSLLSGICA</sequence>
<dbReference type="PANTHER" id="PTHR24348:SF19">
    <property type="entry name" value="SERINE_THREONINE-PROTEIN KINASE ULK1"/>
    <property type="match status" value="1"/>
</dbReference>
<keyword evidence="4" id="KW-0418">Kinase</keyword>
<feature type="binding site" evidence="6">
    <location>
        <position position="47"/>
    </location>
    <ligand>
        <name>ATP</name>
        <dbReference type="ChEBI" id="CHEBI:30616"/>
    </ligand>
</feature>
<dbReference type="OMA" id="PQPHQIT"/>
<keyword evidence="10" id="KW-1185">Reference proteome</keyword>
<keyword evidence="2" id="KW-0808">Transferase</keyword>
<dbReference type="GO" id="GO:0005829">
    <property type="term" value="C:cytosol"/>
    <property type="evidence" value="ECO:0007669"/>
    <property type="project" value="Ensembl"/>
</dbReference>
<proteinExistence type="predicted"/>
<dbReference type="GO" id="GO:0065003">
    <property type="term" value="P:protein-containing complex assembly"/>
    <property type="evidence" value="ECO:0007669"/>
    <property type="project" value="Ensembl"/>
</dbReference>
<dbReference type="GeneTree" id="ENSGT00940000156664"/>
<dbReference type="Gene3D" id="1.10.510.10">
    <property type="entry name" value="Transferase(Phosphotransferase) domain 1"/>
    <property type="match status" value="1"/>
</dbReference>
<dbReference type="GO" id="GO:0016241">
    <property type="term" value="P:regulation of macroautophagy"/>
    <property type="evidence" value="ECO:0007669"/>
    <property type="project" value="Ensembl"/>
</dbReference>
<evidence type="ECO:0000256" key="2">
    <source>
        <dbReference type="ARBA" id="ARBA00022679"/>
    </source>
</evidence>
<feature type="compositionally biased region" description="Low complexity" evidence="7">
    <location>
        <begin position="291"/>
        <end position="300"/>
    </location>
</feature>
<gene>
    <name evidence="9" type="primary">ULK1</name>
</gene>
<dbReference type="Pfam" id="PF12063">
    <property type="entry name" value="ATG1-like_MIT1"/>
    <property type="match status" value="1"/>
</dbReference>
<dbReference type="GO" id="GO:0031267">
    <property type="term" value="F:small GTPase binding"/>
    <property type="evidence" value="ECO:0007669"/>
    <property type="project" value="Ensembl"/>
</dbReference>
<dbReference type="GO" id="GO:0008104">
    <property type="term" value="P:intracellular protein localization"/>
    <property type="evidence" value="ECO:0007669"/>
    <property type="project" value="Ensembl"/>
</dbReference>
<dbReference type="GO" id="GO:1990316">
    <property type="term" value="C:Atg1/ULK1 kinase complex"/>
    <property type="evidence" value="ECO:0007669"/>
    <property type="project" value="Ensembl"/>
</dbReference>
<dbReference type="PROSITE" id="PS00107">
    <property type="entry name" value="PROTEIN_KINASE_ATP"/>
    <property type="match status" value="1"/>
</dbReference>
<dbReference type="GO" id="GO:0000421">
    <property type="term" value="C:autophagosome membrane"/>
    <property type="evidence" value="ECO:0007669"/>
    <property type="project" value="Ensembl"/>
</dbReference>
<dbReference type="GO" id="GO:0034727">
    <property type="term" value="P:piecemeal microautophagy of the nucleus"/>
    <property type="evidence" value="ECO:0007669"/>
    <property type="project" value="TreeGrafter"/>
</dbReference>
<dbReference type="SMART" id="SM00220">
    <property type="entry name" value="S_TKc"/>
    <property type="match status" value="1"/>
</dbReference>
<keyword evidence="3 6" id="KW-0547">Nucleotide-binding</keyword>
<dbReference type="PANTHER" id="PTHR24348">
    <property type="entry name" value="SERINE/THREONINE-PROTEIN KINASE UNC-51-RELATED"/>
    <property type="match status" value="1"/>
</dbReference>
<evidence type="ECO:0000256" key="6">
    <source>
        <dbReference type="PROSITE-ProRule" id="PRU10141"/>
    </source>
</evidence>
<dbReference type="FunFam" id="3.30.200.20:FF:000149">
    <property type="entry name" value="serine/threonine-protein kinase unc-51 isoform X1"/>
    <property type="match status" value="1"/>
</dbReference>
<dbReference type="FunFam" id="1.10.510.10:FF:000493">
    <property type="entry name" value="serine/threonine-protein kinase unc-51 isoform X2"/>
    <property type="match status" value="1"/>
</dbReference>
<evidence type="ECO:0000313" key="10">
    <source>
        <dbReference type="Proteomes" id="UP000472273"/>
    </source>
</evidence>
<dbReference type="GO" id="GO:0034045">
    <property type="term" value="C:phagophore assembly site membrane"/>
    <property type="evidence" value="ECO:0007669"/>
    <property type="project" value="Ensembl"/>
</dbReference>
<protein>
    <recommendedName>
        <fullName evidence="1">non-specific serine/threonine protein kinase</fullName>
        <ecNumber evidence="1">2.7.11.1</ecNumber>
    </recommendedName>
</protein>
<feature type="region of interest" description="Disordered" evidence="7">
    <location>
        <begin position="386"/>
        <end position="450"/>
    </location>
</feature>
<dbReference type="InterPro" id="IPR045269">
    <property type="entry name" value="Atg1-like"/>
</dbReference>
<dbReference type="GO" id="GO:1903349">
    <property type="term" value="C:omegasome membrane"/>
    <property type="evidence" value="ECO:0007669"/>
    <property type="project" value="Ensembl"/>
</dbReference>
<dbReference type="GO" id="GO:0048675">
    <property type="term" value="P:axon extension"/>
    <property type="evidence" value="ECO:0007669"/>
    <property type="project" value="TreeGrafter"/>
</dbReference>
<dbReference type="InterPro" id="IPR011009">
    <property type="entry name" value="Kinase-like_dom_sf"/>
</dbReference>
<dbReference type="GO" id="GO:0031333">
    <property type="term" value="P:negative regulation of protein-containing complex assembly"/>
    <property type="evidence" value="ECO:0007669"/>
    <property type="project" value="Ensembl"/>
</dbReference>
<dbReference type="AlphaFoldDB" id="A0A670ZV55"/>
<dbReference type="PROSITE" id="PS50011">
    <property type="entry name" value="PROTEIN_KINASE_DOM"/>
    <property type="match status" value="1"/>
</dbReference>
<dbReference type="InterPro" id="IPR008271">
    <property type="entry name" value="Ser/Thr_kinase_AS"/>
</dbReference>
<evidence type="ECO:0000313" key="9">
    <source>
        <dbReference type="Ensembl" id="ENSPTXP00000026663.1"/>
    </source>
</evidence>
<dbReference type="GO" id="GO:0005524">
    <property type="term" value="F:ATP binding"/>
    <property type="evidence" value="ECO:0007669"/>
    <property type="project" value="UniProtKB-UniRule"/>
</dbReference>
<dbReference type="InterPro" id="IPR017441">
    <property type="entry name" value="Protein_kinase_ATP_BS"/>
</dbReference>
<dbReference type="EC" id="2.7.11.1" evidence="1"/>
<dbReference type="Pfam" id="PF00069">
    <property type="entry name" value="Pkinase"/>
    <property type="match status" value="1"/>
</dbReference>
<dbReference type="GO" id="GO:0061709">
    <property type="term" value="P:reticulophagy"/>
    <property type="evidence" value="ECO:0007669"/>
    <property type="project" value="TreeGrafter"/>
</dbReference>
<name>A0A670ZV55_PSETE</name>
<evidence type="ECO:0000256" key="5">
    <source>
        <dbReference type="ARBA" id="ARBA00022840"/>
    </source>
</evidence>
<dbReference type="GO" id="GO:0042802">
    <property type="term" value="F:identical protein binding"/>
    <property type="evidence" value="ECO:0007669"/>
    <property type="project" value="Ensembl"/>
</dbReference>
<dbReference type="Gene3D" id="3.30.200.20">
    <property type="entry name" value="Phosphorylase Kinase, domain 1"/>
    <property type="match status" value="1"/>
</dbReference>
<dbReference type="GO" id="GO:0048671">
    <property type="term" value="P:negative regulation of collateral sprouting"/>
    <property type="evidence" value="ECO:0007669"/>
    <property type="project" value="TreeGrafter"/>
</dbReference>
<organism evidence="9 10">
    <name type="scientific">Pseudonaja textilis</name>
    <name type="common">Eastern brown snake</name>
    <dbReference type="NCBI Taxonomy" id="8673"/>
    <lineage>
        <taxon>Eukaryota</taxon>
        <taxon>Metazoa</taxon>
        <taxon>Chordata</taxon>
        <taxon>Craniata</taxon>
        <taxon>Vertebrata</taxon>
        <taxon>Euteleostomi</taxon>
        <taxon>Lepidosauria</taxon>
        <taxon>Squamata</taxon>
        <taxon>Bifurcata</taxon>
        <taxon>Unidentata</taxon>
        <taxon>Episquamata</taxon>
        <taxon>Toxicofera</taxon>
        <taxon>Serpentes</taxon>
        <taxon>Colubroidea</taxon>
        <taxon>Elapidae</taxon>
        <taxon>Hydrophiinae</taxon>
        <taxon>Pseudonaja</taxon>
    </lineage>
</organism>
<dbReference type="GO" id="GO:0000422">
    <property type="term" value="P:autophagy of mitochondrion"/>
    <property type="evidence" value="ECO:0007669"/>
    <property type="project" value="TreeGrafter"/>
</dbReference>
<dbReference type="InterPro" id="IPR022708">
    <property type="entry name" value="Atg1-like_tMIT"/>
</dbReference>
<reference evidence="9" key="2">
    <citation type="submission" date="2025-09" db="UniProtKB">
        <authorList>
            <consortium name="Ensembl"/>
        </authorList>
    </citation>
    <scope>IDENTIFICATION</scope>
</reference>
<dbReference type="GO" id="GO:0033554">
    <property type="term" value="P:cellular response to stress"/>
    <property type="evidence" value="ECO:0007669"/>
    <property type="project" value="Ensembl"/>
</dbReference>
<dbReference type="Proteomes" id="UP000472273">
    <property type="component" value="Unplaced"/>
</dbReference>
<keyword evidence="5 6" id="KW-0067">ATP-binding</keyword>